<evidence type="ECO:0000313" key="2">
    <source>
        <dbReference type="WBParaSite" id="GPLIN_000398000"/>
    </source>
</evidence>
<dbReference type="AlphaFoldDB" id="A0A183BTP4"/>
<reference evidence="1" key="1">
    <citation type="submission" date="2014-05" db="EMBL/GenBank/DDBJ databases">
        <title>The genome and life-stage specific transcriptomes of Globodera pallida elucidate key aspects of plant parasitism by a cyst nematode.</title>
        <authorList>
            <person name="Cotton J.A."/>
            <person name="Lilley C.J."/>
            <person name="Jones L.M."/>
            <person name="Kikuchi T."/>
            <person name="Reid A.J."/>
            <person name="Thorpe P."/>
            <person name="Tsai I.J."/>
            <person name="Beasley H."/>
            <person name="Blok V."/>
            <person name="Cock P.J.A."/>
            <person name="Van den Akker S.E."/>
            <person name="Holroyd N."/>
            <person name="Hunt M."/>
            <person name="Mantelin S."/>
            <person name="Naghra H."/>
            <person name="Pain A."/>
            <person name="Palomares-Rius J.E."/>
            <person name="Zarowiecki M."/>
            <person name="Berriman M."/>
            <person name="Jones J.T."/>
            <person name="Urwin P.E."/>
        </authorList>
    </citation>
    <scope>NUCLEOTIDE SEQUENCE [LARGE SCALE GENOMIC DNA]</scope>
    <source>
        <strain evidence="1">Lindley</strain>
    </source>
</reference>
<sequence>MRTNPVTIVAKKSLNLQNELEHRHSTSLALSHVEVNKLRLSKDTVDESQDRWETYLKRVNCFDNQQTLLKVTDAFLPSKLAKSVFFNYKLGIAIFREDIPPKYESAKNIDGGIFQLQLLASSGRLSVATVQKFDAIFSQSLSLMFGLPIPIACHVHGLFYRCEVNPGKKRLVLSYGNQMDLPFIAKLEVWIDHQQHKTLVKNSLVDAIKNVIDELEIPIWRFHFRYNHLRAKSC</sequence>
<evidence type="ECO:0000313" key="1">
    <source>
        <dbReference type="Proteomes" id="UP000050741"/>
    </source>
</evidence>
<reference evidence="2" key="2">
    <citation type="submission" date="2016-06" db="UniProtKB">
        <authorList>
            <consortium name="WormBaseParasite"/>
        </authorList>
    </citation>
    <scope>IDENTIFICATION</scope>
</reference>
<name>A0A183BTP4_GLOPA</name>
<dbReference type="Gene3D" id="3.30.760.10">
    <property type="entry name" value="RNA Cap, Translation Initiation Factor Eif4e"/>
    <property type="match status" value="1"/>
</dbReference>
<dbReference type="InterPro" id="IPR023398">
    <property type="entry name" value="TIF_eIF4e-like"/>
</dbReference>
<accession>A0A183BTP4</accession>
<organism evidence="1 2">
    <name type="scientific">Globodera pallida</name>
    <name type="common">Potato cyst nematode worm</name>
    <name type="synonym">Heterodera pallida</name>
    <dbReference type="NCBI Taxonomy" id="36090"/>
    <lineage>
        <taxon>Eukaryota</taxon>
        <taxon>Metazoa</taxon>
        <taxon>Ecdysozoa</taxon>
        <taxon>Nematoda</taxon>
        <taxon>Chromadorea</taxon>
        <taxon>Rhabditida</taxon>
        <taxon>Tylenchina</taxon>
        <taxon>Tylenchomorpha</taxon>
        <taxon>Tylenchoidea</taxon>
        <taxon>Heteroderidae</taxon>
        <taxon>Heteroderinae</taxon>
        <taxon>Globodera</taxon>
    </lineage>
</organism>
<dbReference type="SUPFAM" id="SSF55418">
    <property type="entry name" value="eIF4e-like"/>
    <property type="match status" value="1"/>
</dbReference>
<dbReference type="Proteomes" id="UP000050741">
    <property type="component" value="Unassembled WGS sequence"/>
</dbReference>
<keyword evidence="1" id="KW-1185">Reference proteome</keyword>
<dbReference type="WBParaSite" id="GPLIN_000398000">
    <property type="protein sequence ID" value="GPLIN_000398000"/>
    <property type="gene ID" value="GPLIN_000398000"/>
</dbReference>
<protein>
    <submittedName>
        <fullName evidence="2">Mediator of RNA polymerase II transcription subunit 20</fullName>
    </submittedName>
</protein>
<proteinExistence type="predicted"/>